<dbReference type="GeneID" id="301134030"/>
<keyword evidence="2" id="KW-1185">Reference proteome</keyword>
<name>A0A1I3YDI6_9BACL</name>
<dbReference type="AlphaFoldDB" id="A0A1I3YDI6"/>
<dbReference type="Proteomes" id="UP000198915">
    <property type="component" value="Unassembled WGS sequence"/>
</dbReference>
<gene>
    <name evidence="1" type="ORF">SAMN05518846_11160</name>
</gene>
<dbReference type="EMBL" id="FORT01000011">
    <property type="protein sequence ID" value="SFK29429.1"/>
    <property type="molecule type" value="Genomic_DNA"/>
</dbReference>
<dbReference type="STRING" id="1884381.SAMN05518846_11160"/>
<protein>
    <recommendedName>
        <fullName evidence="3">Nitrile hydratase subunit beta</fullName>
    </recommendedName>
</protein>
<dbReference type="RefSeq" id="WP_092271210.1">
    <property type="nucleotide sequence ID" value="NZ_BJOE01000051.1"/>
</dbReference>
<sequence length="78" mass="8827">MKEVNLIAKLADLQEVDYHNTLVLHAVIEVLVAKGLLTKDEIAHKMSELDTQLTFHVDTYAKLTDAVNSRQMQIKPLL</sequence>
<accession>A0A1I3YDI6</accession>
<evidence type="ECO:0008006" key="3">
    <source>
        <dbReference type="Google" id="ProtNLM"/>
    </source>
</evidence>
<evidence type="ECO:0000313" key="1">
    <source>
        <dbReference type="EMBL" id="SFK29429.1"/>
    </source>
</evidence>
<reference evidence="2" key="1">
    <citation type="submission" date="2016-10" db="EMBL/GenBank/DDBJ databases">
        <authorList>
            <person name="Varghese N."/>
            <person name="Submissions S."/>
        </authorList>
    </citation>
    <scope>NUCLEOTIDE SEQUENCE [LARGE SCALE GENOMIC DNA]</scope>
    <source>
        <strain evidence="2">OK042</strain>
    </source>
</reference>
<evidence type="ECO:0000313" key="2">
    <source>
        <dbReference type="Proteomes" id="UP000198915"/>
    </source>
</evidence>
<proteinExistence type="predicted"/>
<organism evidence="1 2">
    <name type="scientific">Brevibacillus centrosporus</name>
    <dbReference type="NCBI Taxonomy" id="54910"/>
    <lineage>
        <taxon>Bacteria</taxon>
        <taxon>Bacillati</taxon>
        <taxon>Bacillota</taxon>
        <taxon>Bacilli</taxon>
        <taxon>Bacillales</taxon>
        <taxon>Paenibacillaceae</taxon>
        <taxon>Brevibacillus</taxon>
    </lineage>
</organism>